<dbReference type="STRING" id="708126.BW727_101539"/>
<evidence type="ECO:0000256" key="3">
    <source>
        <dbReference type="ARBA" id="ARBA00013368"/>
    </source>
</evidence>
<dbReference type="Gene3D" id="3.40.50.300">
    <property type="entry name" value="P-loop containing nucleotide triphosphate hydrolases"/>
    <property type="match status" value="2"/>
</dbReference>
<accession>A0A1S6IQT3</accession>
<dbReference type="PANTHER" id="PTHR32114">
    <property type="entry name" value="ABC TRANSPORTER ABCH.3"/>
    <property type="match status" value="1"/>
</dbReference>
<dbReference type="OrthoDB" id="9795626at2"/>
<dbReference type="Pfam" id="PF13476">
    <property type="entry name" value="AAA_23"/>
    <property type="match status" value="1"/>
</dbReference>
<dbReference type="SUPFAM" id="SSF52540">
    <property type="entry name" value="P-loop containing nucleoside triphosphate hydrolases"/>
    <property type="match status" value="2"/>
</dbReference>
<proteinExistence type="inferred from homology"/>
<comment type="similarity">
    <text evidence="1">Belongs to the SMC family. SbcC subfamily.</text>
</comment>
<dbReference type="RefSeq" id="WP_062469908.1">
    <property type="nucleotide sequence ID" value="NZ_BBYN01000015.1"/>
</dbReference>
<dbReference type="InterPro" id="IPR027417">
    <property type="entry name" value="P-loop_NTPase"/>
</dbReference>
<keyword evidence="7" id="KW-1185">Reference proteome</keyword>
<dbReference type="EMBL" id="CP019728">
    <property type="protein sequence ID" value="AQS53906.1"/>
    <property type="molecule type" value="Genomic_DNA"/>
</dbReference>
<evidence type="ECO:0000259" key="5">
    <source>
        <dbReference type="Pfam" id="PF13476"/>
    </source>
</evidence>
<organism evidence="6 7">
    <name type="scientific">Jeotgalibaca dankookensis</name>
    <dbReference type="NCBI Taxonomy" id="708126"/>
    <lineage>
        <taxon>Bacteria</taxon>
        <taxon>Bacillati</taxon>
        <taxon>Bacillota</taxon>
        <taxon>Bacilli</taxon>
        <taxon>Lactobacillales</taxon>
        <taxon>Carnobacteriaceae</taxon>
        <taxon>Jeotgalibaca</taxon>
    </lineage>
</organism>
<evidence type="ECO:0000256" key="1">
    <source>
        <dbReference type="ARBA" id="ARBA00006930"/>
    </source>
</evidence>
<dbReference type="PANTHER" id="PTHR32114:SF2">
    <property type="entry name" value="ABC TRANSPORTER ABCH.3"/>
    <property type="match status" value="1"/>
</dbReference>
<feature type="coiled-coil region" evidence="4">
    <location>
        <begin position="229"/>
        <end position="294"/>
    </location>
</feature>
<dbReference type="GO" id="GO:0016887">
    <property type="term" value="F:ATP hydrolysis activity"/>
    <property type="evidence" value="ECO:0007669"/>
    <property type="project" value="InterPro"/>
</dbReference>
<reference evidence="6 7" key="1">
    <citation type="journal article" date="2014" name="Int. J. Syst. Evol. Microbiol.">
        <title>Jeotgalibaca dankookensis gen. nov., sp. nov., a member of the family Carnobacteriaceae, isolated from seujeot (Korean traditional food).</title>
        <authorList>
            <person name="Lee D.G."/>
            <person name="Trujillo M.E."/>
            <person name="Kang H."/>
            <person name="Ahn T.Y."/>
        </authorList>
    </citation>
    <scope>NUCLEOTIDE SEQUENCE [LARGE SCALE GENOMIC DNA]</scope>
    <source>
        <strain evidence="6 7">EX-07</strain>
    </source>
</reference>
<dbReference type="Proteomes" id="UP000188993">
    <property type="component" value="Chromosome"/>
</dbReference>
<sequence>MKIKTLKLRNFRQFMEMDLEFSVCPTKNVSVIIAENSTGKTTLMQSIKWCLYGDEETELDNKLHLLNKYVQKTSNKEKEKLSVQLVIEEEGIDYEITRFREVYRKSNKIYNEIISIEFKDSSGETKILTSPPGDSTLDGKKINRMINKILTKEMSHYFLFDGERINDLGNNNAKSRSDIRNAIGAINGFNILDNSLRALNNMKRFYKSNLSEGTNDKKIKKLNHDMIIHEDLRKDYKLENNKIQKEIKESESKINKLDNELSLYDQIQDLTKQRKELEGKIEKNSSKLQEMGKNILFDSYNYRIKMMMALLNKKYRNINFNEEYDKKTISSMQASAIDEIIKRGVCICGEKITDRHKDHLLEQRNYQPPISNSQLVRIFQNNLKDEMAGMNTAYQYLQRIKNDYIETIDNMGIEKESLLELSEKIGNNDSIGIKQKNNERLELKNRISELSKRKNIVEYHIENEKKELNTKEKLYKELINEKNKNIFNKIKYDLIDDSIMILEERNKKDRIARKYQIEKIANNHFSEIIYKNKKLSLNDNFEYSVTEADGSPASPSEGERISISMSLILAIIDAHKEIIKEKNKGQDYDYSNEKDFAIILDAAFATLDNQFSKRISEKLPQSVEQLILFSTERQYKGPVEDSLEEHIGKKYKLSIPKTERENALTNEELEVL</sequence>
<name>A0A1S6IQT3_9LACT</name>
<dbReference type="AlphaFoldDB" id="A0A1S6IQT3"/>
<dbReference type="GO" id="GO:0006302">
    <property type="term" value="P:double-strand break repair"/>
    <property type="evidence" value="ECO:0007669"/>
    <property type="project" value="InterPro"/>
</dbReference>
<evidence type="ECO:0000256" key="2">
    <source>
        <dbReference type="ARBA" id="ARBA00011322"/>
    </source>
</evidence>
<feature type="coiled-coil region" evidence="4">
    <location>
        <begin position="433"/>
        <end position="485"/>
    </location>
</feature>
<dbReference type="InterPro" id="IPR038729">
    <property type="entry name" value="Rad50/SbcC_AAA"/>
</dbReference>
<feature type="domain" description="Rad50/SbcC-type AAA" evidence="5">
    <location>
        <begin position="6"/>
        <end position="261"/>
    </location>
</feature>
<protein>
    <recommendedName>
        <fullName evidence="3">Nuclease SbcCD subunit C</fullName>
    </recommendedName>
</protein>
<evidence type="ECO:0000256" key="4">
    <source>
        <dbReference type="SAM" id="Coils"/>
    </source>
</evidence>
<comment type="subunit">
    <text evidence="2">Heterodimer of SbcC and SbcD.</text>
</comment>
<dbReference type="KEGG" id="jda:BW727_101539"/>
<keyword evidence="4" id="KW-0175">Coiled coil</keyword>
<evidence type="ECO:0000313" key="7">
    <source>
        <dbReference type="Proteomes" id="UP000188993"/>
    </source>
</evidence>
<evidence type="ECO:0000313" key="6">
    <source>
        <dbReference type="EMBL" id="AQS53906.1"/>
    </source>
</evidence>
<gene>
    <name evidence="6" type="ORF">BW727_101539</name>
</gene>